<feature type="transmembrane region" description="Helical" evidence="6">
    <location>
        <begin position="290"/>
        <end position="310"/>
    </location>
</feature>
<evidence type="ECO:0000259" key="7">
    <source>
        <dbReference type="PROSITE" id="PS50850"/>
    </source>
</evidence>
<sequence>MSESTTQASRAATPAGGDTPGNRWLILVAGVLVQLAIGAVYAWSVFSKALTSDQAFGWSKAQATVPFEVAIGMIFLGSFIGGRIQDRRGPRVVALTGGVLYSVGVLLASFSTASSFWLLVLGYGVLGGFGLGMAYIVPIAMLQKWFPDKPGLITGIAVAGFGFGAVITAPLGQRLIAQTPDVPTKAFLPLGIGYLVAILIGASLFKNPPAGWTPPGMAASAATGASAPATRGRPDVDPVSGARDFTADEALRTPQWYLLTLILTISVTAGISLISVAAASMNEVAGMSTAAAATLVGVLGLFNGGGRVLWGWLSDRIGKMPAFMGILGIQGVCLLLIPHASSAALFGVLAALVYTCYGGAFGTMPSTAGRFFGVKNAGAIYGLMLIGWSLGGVIGPLLIAALIGKDKAYTLGFTVVGIIALAGLLVPLVTRKPASHDVAVAREA</sequence>
<evidence type="ECO:0000256" key="5">
    <source>
        <dbReference type="ARBA" id="ARBA00023136"/>
    </source>
</evidence>
<feature type="transmembrane region" description="Helical" evidence="6">
    <location>
        <begin position="24"/>
        <end position="43"/>
    </location>
</feature>
<dbReference type="SUPFAM" id="SSF103473">
    <property type="entry name" value="MFS general substrate transporter"/>
    <property type="match status" value="1"/>
</dbReference>
<evidence type="ECO:0000313" key="8">
    <source>
        <dbReference type="EMBL" id="GAA4710514.1"/>
    </source>
</evidence>
<feature type="domain" description="Major facilitator superfamily (MFS) profile" evidence="7">
    <location>
        <begin position="22"/>
        <end position="435"/>
    </location>
</feature>
<accession>A0ABP8XL59</accession>
<feature type="transmembrane region" description="Helical" evidence="6">
    <location>
        <begin position="186"/>
        <end position="205"/>
    </location>
</feature>
<comment type="subcellular location">
    <subcellularLocation>
        <location evidence="1">Cell membrane</location>
        <topology evidence="1">Multi-pass membrane protein</topology>
    </subcellularLocation>
</comment>
<evidence type="ECO:0000256" key="2">
    <source>
        <dbReference type="ARBA" id="ARBA00022448"/>
    </source>
</evidence>
<feature type="transmembrane region" description="Helical" evidence="6">
    <location>
        <begin position="380"/>
        <end position="403"/>
    </location>
</feature>
<dbReference type="PANTHER" id="PTHR43385:SF1">
    <property type="entry name" value="RIBOFLAVIN TRANSPORTER RIBJ"/>
    <property type="match status" value="1"/>
</dbReference>
<dbReference type="InterPro" id="IPR036259">
    <property type="entry name" value="MFS_trans_sf"/>
</dbReference>
<dbReference type="Proteomes" id="UP001500556">
    <property type="component" value="Unassembled WGS sequence"/>
</dbReference>
<comment type="caution">
    <text evidence="8">The sequence shown here is derived from an EMBL/GenBank/DDBJ whole genome shotgun (WGS) entry which is preliminary data.</text>
</comment>
<feature type="transmembrane region" description="Helical" evidence="6">
    <location>
        <begin position="256"/>
        <end position="278"/>
    </location>
</feature>
<organism evidence="8 9">
    <name type="scientific">Pedococcus ginsenosidimutans</name>
    <dbReference type="NCBI Taxonomy" id="490570"/>
    <lineage>
        <taxon>Bacteria</taxon>
        <taxon>Bacillati</taxon>
        <taxon>Actinomycetota</taxon>
        <taxon>Actinomycetes</taxon>
        <taxon>Micrococcales</taxon>
        <taxon>Intrasporangiaceae</taxon>
        <taxon>Pedococcus</taxon>
    </lineage>
</organism>
<feature type="transmembrane region" description="Helical" evidence="6">
    <location>
        <begin position="63"/>
        <end position="80"/>
    </location>
</feature>
<proteinExistence type="predicted"/>
<feature type="transmembrane region" description="Helical" evidence="6">
    <location>
        <begin position="116"/>
        <end position="140"/>
    </location>
</feature>
<evidence type="ECO:0000256" key="4">
    <source>
        <dbReference type="ARBA" id="ARBA00022989"/>
    </source>
</evidence>
<feature type="transmembrane region" description="Helical" evidence="6">
    <location>
        <begin position="409"/>
        <end position="429"/>
    </location>
</feature>
<dbReference type="EMBL" id="BAABLO010000001">
    <property type="protein sequence ID" value="GAA4710514.1"/>
    <property type="molecule type" value="Genomic_DNA"/>
</dbReference>
<dbReference type="InterPro" id="IPR020846">
    <property type="entry name" value="MFS_dom"/>
</dbReference>
<keyword evidence="5 6" id="KW-0472">Membrane</keyword>
<keyword evidence="2" id="KW-0813">Transport</keyword>
<dbReference type="PROSITE" id="PS50850">
    <property type="entry name" value="MFS"/>
    <property type="match status" value="1"/>
</dbReference>
<evidence type="ECO:0000313" key="9">
    <source>
        <dbReference type="Proteomes" id="UP001500556"/>
    </source>
</evidence>
<evidence type="ECO:0000256" key="1">
    <source>
        <dbReference type="ARBA" id="ARBA00004651"/>
    </source>
</evidence>
<dbReference type="InterPro" id="IPR011701">
    <property type="entry name" value="MFS"/>
</dbReference>
<dbReference type="CDD" id="cd17353">
    <property type="entry name" value="MFS_OFA_like"/>
    <property type="match status" value="1"/>
</dbReference>
<reference evidence="9" key="1">
    <citation type="journal article" date="2019" name="Int. J. Syst. Evol. Microbiol.">
        <title>The Global Catalogue of Microorganisms (GCM) 10K type strain sequencing project: providing services to taxonomists for standard genome sequencing and annotation.</title>
        <authorList>
            <consortium name="The Broad Institute Genomics Platform"/>
            <consortium name="The Broad Institute Genome Sequencing Center for Infectious Disease"/>
            <person name="Wu L."/>
            <person name="Ma J."/>
        </authorList>
    </citation>
    <scope>NUCLEOTIDE SEQUENCE [LARGE SCALE GENOMIC DNA]</scope>
    <source>
        <strain evidence="9">JCM 18961</strain>
    </source>
</reference>
<dbReference type="PANTHER" id="PTHR43385">
    <property type="entry name" value="RIBOFLAVIN TRANSPORTER RIBJ"/>
    <property type="match status" value="1"/>
</dbReference>
<keyword evidence="3 6" id="KW-0812">Transmembrane</keyword>
<keyword evidence="9" id="KW-1185">Reference proteome</keyword>
<keyword evidence="4 6" id="KW-1133">Transmembrane helix</keyword>
<dbReference type="RefSeq" id="WP_345500689.1">
    <property type="nucleotide sequence ID" value="NZ_BAABLO010000001.1"/>
</dbReference>
<gene>
    <name evidence="8" type="ORF">GCM10025782_03180</name>
</gene>
<evidence type="ECO:0000256" key="3">
    <source>
        <dbReference type="ARBA" id="ARBA00022692"/>
    </source>
</evidence>
<dbReference type="InterPro" id="IPR052983">
    <property type="entry name" value="MFS_Riboflavin_Transporter"/>
</dbReference>
<dbReference type="Pfam" id="PF07690">
    <property type="entry name" value="MFS_1"/>
    <property type="match status" value="1"/>
</dbReference>
<protein>
    <submittedName>
        <fullName evidence="8">OFA family MFS transporter</fullName>
    </submittedName>
</protein>
<evidence type="ECO:0000256" key="6">
    <source>
        <dbReference type="SAM" id="Phobius"/>
    </source>
</evidence>
<name>A0ABP8XL59_9MICO</name>
<feature type="transmembrane region" description="Helical" evidence="6">
    <location>
        <begin position="152"/>
        <end position="171"/>
    </location>
</feature>
<dbReference type="Gene3D" id="1.20.1250.20">
    <property type="entry name" value="MFS general substrate transporter like domains"/>
    <property type="match status" value="2"/>
</dbReference>
<feature type="transmembrane region" description="Helical" evidence="6">
    <location>
        <begin position="92"/>
        <end position="110"/>
    </location>
</feature>